<keyword evidence="1" id="KW-0812">Transmembrane</keyword>
<reference evidence="2 3" key="1">
    <citation type="submission" date="2017-08" db="EMBL/GenBank/DDBJ databases">
        <title>Sequence of Bacteriophage phiSHEF5, isolated from wastewater with target organism Enterococcus faecalis EF2.</title>
        <authorList>
            <person name="Stafford G.P."/>
            <person name="Al-Zubidi M.I."/>
        </authorList>
    </citation>
    <scope>NUCLEOTIDE SEQUENCE [LARGE SCALE GENOMIC DNA]</scope>
</reference>
<name>A0A249XUL6_9CAUD</name>
<sequence length="66" mass="7352">MSRISKLEALCLAVAFVVLLGCFILLGIVGVCVLLSLNTMEWLILGVSLVLILILWIGIYQYDKHF</sequence>
<dbReference type="EMBL" id="MF678790">
    <property type="protein sequence ID" value="ASZ75675.1"/>
    <property type="molecule type" value="Genomic_DNA"/>
</dbReference>
<proteinExistence type="predicted"/>
<evidence type="ECO:0000313" key="3">
    <source>
        <dbReference type="Proteomes" id="UP000225202"/>
    </source>
</evidence>
<evidence type="ECO:0000313" key="2">
    <source>
        <dbReference type="EMBL" id="ASZ75675.1"/>
    </source>
</evidence>
<dbReference type="Proteomes" id="UP000225202">
    <property type="component" value="Segment"/>
</dbReference>
<feature type="transmembrane region" description="Helical" evidence="1">
    <location>
        <begin position="12"/>
        <end position="36"/>
    </location>
</feature>
<evidence type="ECO:0000256" key="1">
    <source>
        <dbReference type="SAM" id="Phobius"/>
    </source>
</evidence>
<keyword evidence="3" id="KW-1185">Reference proteome</keyword>
<accession>A0A249XUL6</accession>
<organism evidence="2 3">
    <name type="scientific">Enterococcus phage phiSHEF5</name>
    <dbReference type="NCBI Taxonomy" id="2030924"/>
    <lineage>
        <taxon>Viruses</taxon>
        <taxon>Duplodnaviria</taxon>
        <taxon>Heunggongvirae</taxon>
        <taxon>Uroviricota</taxon>
        <taxon>Caudoviricetes</taxon>
        <taxon>Efquatrovirus</taxon>
        <taxon>Efquatrovirus SHEF5</taxon>
    </lineage>
</organism>
<gene>
    <name evidence="2" type="ORF">phiSHEF5_19</name>
</gene>
<keyword evidence="1" id="KW-0472">Membrane</keyword>
<keyword evidence="1" id="KW-1133">Transmembrane helix</keyword>
<protein>
    <submittedName>
        <fullName evidence="2">Uncharacterized protein</fullName>
    </submittedName>
</protein>
<feature type="transmembrane region" description="Helical" evidence="1">
    <location>
        <begin position="42"/>
        <end position="62"/>
    </location>
</feature>
<dbReference type="PROSITE" id="PS51257">
    <property type="entry name" value="PROKAR_LIPOPROTEIN"/>
    <property type="match status" value="1"/>
</dbReference>